<name>A0ABS4X472_9MICO</name>
<evidence type="ECO:0000313" key="3">
    <source>
        <dbReference type="EMBL" id="MBP2383265.1"/>
    </source>
</evidence>
<dbReference type="RefSeq" id="WP_245354578.1">
    <property type="nucleotide sequence ID" value="NZ_JAGIOD010000002.1"/>
</dbReference>
<comment type="caution">
    <text evidence="3">The sequence shown here is derived from an EMBL/GenBank/DDBJ whole genome shotgun (WGS) entry which is preliminary data.</text>
</comment>
<dbReference type="InterPro" id="IPR020084">
    <property type="entry name" value="NUDIX_hydrolase_CS"/>
</dbReference>
<dbReference type="SUPFAM" id="SSF55811">
    <property type="entry name" value="Nudix"/>
    <property type="match status" value="1"/>
</dbReference>
<keyword evidence="4" id="KW-1185">Reference proteome</keyword>
<dbReference type="PROSITE" id="PS51462">
    <property type="entry name" value="NUDIX"/>
    <property type="match status" value="1"/>
</dbReference>
<proteinExistence type="predicted"/>
<keyword evidence="1" id="KW-0378">Hydrolase</keyword>
<dbReference type="EMBL" id="JAGIOD010000002">
    <property type="protein sequence ID" value="MBP2383265.1"/>
    <property type="molecule type" value="Genomic_DNA"/>
</dbReference>
<dbReference type="PANTHER" id="PTHR43222">
    <property type="entry name" value="NUDIX HYDROLASE 23"/>
    <property type="match status" value="1"/>
</dbReference>
<dbReference type="Proteomes" id="UP001519290">
    <property type="component" value="Unassembled WGS sequence"/>
</dbReference>
<reference evidence="3 4" key="1">
    <citation type="submission" date="2021-03" db="EMBL/GenBank/DDBJ databases">
        <title>Sequencing the genomes of 1000 actinobacteria strains.</title>
        <authorList>
            <person name="Klenk H.-P."/>
        </authorList>
    </citation>
    <scope>NUCLEOTIDE SEQUENCE [LARGE SCALE GENOMIC DNA]</scope>
    <source>
        <strain evidence="3 4">DSM 14566</strain>
    </source>
</reference>
<evidence type="ECO:0000259" key="2">
    <source>
        <dbReference type="PROSITE" id="PS51462"/>
    </source>
</evidence>
<gene>
    <name evidence="3" type="ORF">JOF43_003254</name>
</gene>
<protein>
    <submittedName>
        <fullName evidence="3">8-oxo-dGTP pyrophosphatase MutT (NUDIX family)/uncharacterized protein YuzE</fullName>
    </submittedName>
</protein>
<dbReference type="Pfam" id="PF00293">
    <property type="entry name" value="NUDIX"/>
    <property type="match status" value="1"/>
</dbReference>
<feature type="domain" description="Nudix hydrolase" evidence="2">
    <location>
        <begin position="2"/>
        <end position="149"/>
    </location>
</feature>
<dbReference type="Pfam" id="PF10049">
    <property type="entry name" value="DUF2283"/>
    <property type="match status" value="1"/>
</dbReference>
<dbReference type="PROSITE" id="PS00893">
    <property type="entry name" value="NUDIX_BOX"/>
    <property type="match status" value="1"/>
</dbReference>
<dbReference type="InterPro" id="IPR015797">
    <property type="entry name" value="NUDIX_hydrolase-like_dom_sf"/>
</dbReference>
<dbReference type="InterPro" id="IPR000086">
    <property type="entry name" value="NUDIX_hydrolase_dom"/>
</dbReference>
<dbReference type="PANTHER" id="PTHR43222:SF2">
    <property type="entry name" value="NUDIX HYDROLASE 23, CHLOROPLASTIC"/>
    <property type="match status" value="1"/>
</dbReference>
<accession>A0ABS4X472</accession>
<sequence length="218" mass="23517">METTQHFGIYGLWRDQGRLVLVRKSRGPYTGLLDLPGGSPEPGETTAETLARELREETGARLFSSSMPRSFDIHVTADSKGCAIDLRHRGRIVEVQVEGDLRHDIDDEDVNGIVLAAGRTIDQLSLLAVEALQQFPSYAPLTLLDDGAATFDAQADAAYFSLVSHIGHGEAVENTVIERPGGTIILDVDADGRLLGVEVVGARTLLRDSTLEGLELLG</sequence>
<evidence type="ECO:0000313" key="4">
    <source>
        <dbReference type="Proteomes" id="UP001519290"/>
    </source>
</evidence>
<dbReference type="Gene3D" id="3.90.79.10">
    <property type="entry name" value="Nucleoside Triphosphate Pyrophosphohydrolase"/>
    <property type="match status" value="1"/>
</dbReference>
<dbReference type="InterPro" id="IPR019270">
    <property type="entry name" value="DUF2283"/>
</dbReference>
<organism evidence="3 4">
    <name type="scientific">Brachybacterium sacelli</name>
    <dbReference type="NCBI Taxonomy" id="173364"/>
    <lineage>
        <taxon>Bacteria</taxon>
        <taxon>Bacillati</taxon>
        <taxon>Actinomycetota</taxon>
        <taxon>Actinomycetes</taxon>
        <taxon>Micrococcales</taxon>
        <taxon>Dermabacteraceae</taxon>
        <taxon>Brachybacterium</taxon>
    </lineage>
</organism>
<evidence type="ECO:0000256" key="1">
    <source>
        <dbReference type="ARBA" id="ARBA00022801"/>
    </source>
</evidence>